<dbReference type="EMBL" id="JAAAWN010000003">
    <property type="protein sequence ID" value="NDV90251.1"/>
    <property type="molecule type" value="Genomic_DNA"/>
</dbReference>
<dbReference type="CDD" id="cd00075">
    <property type="entry name" value="HATPase"/>
    <property type="match status" value="1"/>
</dbReference>
<dbReference type="AlphaFoldDB" id="A0A7X5LJ00"/>
<dbReference type="PANTHER" id="PTHR45436:SF8">
    <property type="entry name" value="HISTIDINE KINASE"/>
    <property type="match status" value="1"/>
</dbReference>
<dbReference type="RefSeq" id="WP_163083846.1">
    <property type="nucleotide sequence ID" value="NZ_JAAAWN010000003.1"/>
</dbReference>
<dbReference type="InterPro" id="IPR050428">
    <property type="entry name" value="TCS_sensor_his_kinase"/>
</dbReference>
<dbReference type="PROSITE" id="PS50885">
    <property type="entry name" value="HAMP"/>
    <property type="match status" value="1"/>
</dbReference>
<dbReference type="SUPFAM" id="SSF47384">
    <property type="entry name" value="Homodimeric domain of signal transducing histidine kinase"/>
    <property type="match status" value="1"/>
</dbReference>
<dbReference type="SMART" id="SM00387">
    <property type="entry name" value="HATPase_c"/>
    <property type="match status" value="1"/>
</dbReference>
<dbReference type="CDD" id="cd06225">
    <property type="entry name" value="HAMP"/>
    <property type="match status" value="1"/>
</dbReference>
<evidence type="ECO:0000256" key="7">
    <source>
        <dbReference type="ARBA" id="ARBA00022777"/>
    </source>
</evidence>
<keyword evidence="4" id="KW-0597">Phosphoprotein</keyword>
<name>A0A7X5LJ00_9ALTE</name>
<dbReference type="InterPro" id="IPR036890">
    <property type="entry name" value="HATPase_C_sf"/>
</dbReference>
<keyword evidence="6 11" id="KW-0812">Transmembrane</keyword>
<dbReference type="Gene3D" id="3.30.565.10">
    <property type="entry name" value="Histidine kinase-like ATPase, C-terminal domain"/>
    <property type="match status" value="1"/>
</dbReference>
<feature type="domain" description="Histidine kinase" evidence="12">
    <location>
        <begin position="259"/>
        <end position="467"/>
    </location>
</feature>
<keyword evidence="8 11" id="KW-1133">Transmembrane helix</keyword>
<evidence type="ECO:0000256" key="3">
    <source>
        <dbReference type="ARBA" id="ARBA00012438"/>
    </source>
</evidence>
<dbReference type="SUPFAM" id="SSF55874">
    <property type="entry name" value="ATPase domain of HSP90 chaperone/DNA topoisomerase II/histidine kinase"/>
    <property type="match status" value="1"/>
</dbReference>
<accession>A0A7X5LJ00</accession>
<evidence type="ECO:0000256" key="11">
    <source>
        <dbReference type="SAM" id="Phobius"/>
    </source>
</evidence>
<dbReference type="GO" id="GO:0005886">
    <property type="term" value="C:plasma membrane"/>
    <property type="evidence" value="ECO:0007669"/>
    <property type="project" value="TreeGrafter"/>
</dbReference>
<gene>
    <name evidence="14" type="ORF">GTH32_03460</name>
</gene>
<dbReference type="InterPro" id="IPR005467">
    <property type="entry name" value="His_kinase_dom"/>
</dbReference>
<evidence type="ECO:0000256" key="9">
    <source>
        <dbReference type="ARBA" id="ARBA00023012"/>
    </source>
</evidence>
<dbReference type="CDD" id="cd00082">
    <property type="entry name" value="HisKA"/>
    <property type="match status" value="1"/>
</dbReference>
<dbReference type="SMART" id="SM00388">
    <property type="entry name" value="HisKA"/>
    <property type="match status" value="1"/>
</dbReference>
<dbReference type="PRINTS" id="PR00344">
    <property type="entry name" value="BCTRLSENSOR"/>
</dbReference>
<keyword evidence="10 11" id="KW-0472">Membrane</keyword>
<keyword evidence="15" id="KW-1185">Reference proteome</keyword>
<dbReference type="PANTHER" id="PTHR45436">
    <property type="entry name" value="SENSOR HISTIDINE KINASE YKOH"/>
    <property type="match status" value="1"/>
</dbReference>
<evidence type="ECO:0000256" key="6">
    <source>
        <dbReference type="ARBA" id="ARBA00022692"/>
    </source>
</evidence>
<feature type="transmembrane region" description="Helical" evidence="11">
    <location>
        <begin position="12"/>
        <end position="34"/>
    </location>
</feature>
<dbReference type="Pfam" id="PF02518">
    <property type="entry name" value="HATPase_c"/>
    <property type="match status" value="1"/>
</dbReference>
<feature type="domain" description="HAMP" evidence="13">
    <location>
        <begin position="197"/>
        <end position="251"/>
    </location>
</feature>
<dbReference type="Proteomes" id="UP000470213">
    <property type="component" value="Unassembled WGS sequence"/>
</dbReference>
<evidence type="ECO:0000256" key="2">
    <source>
        <dbReference type="ARBA" id="ARBA00004370"/>
    </source>
</evidence>
<comment type="caution">
    <text evidence="14">The sequence shown here is derived from an EMBL/GenBank/DDBJ whole genome shotgun (WGS) entry which is preliminary data.</text>
</comment>
<evidence type="ECO:0000313" key="14">
    <source>
        <dbReference type="EMBL" id="NDV90251.1"/>
    </source>
</evidence>
<feature type="transmembrane region" description="Helical" evidence="11">
    <location>
        <begin position="177"/>
        <end position="200"/>
    </location>
</feature>
<dbReference type="EC" id="2.7.13.3" evidence="3"/>
<dbReference type="PROSITE" id="PS50109">
    <property type="entry name" value="HIS_KIN"/>
    <property type="match status" value="1"/>
</dbReference>
<comment type="subcellular location">
    <subcellularLocation>
        <location evidence="2">Membrane</location>
    </subcellularLocation>
</comment>
<evidence type="ECO:0000256" key="10">
    <source>
        <dbReference type="ARBA" id="ARBA00023136"/>
    </source>
</evidence>
<evidence type="ECO:0000313" key="15">
    <source>
        <dbReference type="Proteomes" id="UP000470213"/>
    </source>
</evidence>
<protein>
    <recommendedName>
        <fullName evidence="3">histidine kinase</fullName>
        <ecNumber evidence="3">2.7.13.3</ecNumber>
    </recommendedName>
</protein>
<evidence type="ECO:0000256" key="4">
    <source>
        <dbReference type="ARBA" id="ARBA00022553"/>
    </source>
</evidence>
<organism evidence="14 15">
    <name type="scientific">Alteromonas profundi</name>
    <dbReference type="NCBI Taxonomy" id="2696062"/>
    <lineage>
        <taxon>Bacteria</taxon>
        <taxon>Pseudomonadati</taxon>
        <taxon>Pseudomonadota</taxon>
        <taxon>Gammaproteobacteria</taxon>
        <taxon>Alteromonadales</taxon>
        <taxon>Alteromonadaceae</taxon>
        <taxon>Alteromonas/Salinimonas group</taxon>
        <taxon>Alteromonas</taxon>
    </lineage>
</organism>
<evidence type="ECO:0000256" key="5">
    <source>
        <dbReference type="ARBA" id="ARBA00022679"/>
    </source>
</evidence>
<keyword evidence="5" id="KW-0808">Transferase</keyword>
<dbReference type="InterPro" id="IPR004358">
    <property type="entry name" value="Sig_transdc_His_kin-like_C"/>
</dbReference>
<sequence>MIAIGDFTRSSSFRVGVLLTSLAVAAIIFIIYFWRLASSDVFIREAKAAVDAETYALSQLYQNLGLQSVVNAIETRDFPDTQSTDNTFVALQNSQQDLVAGNVDTWPLARSSDKNSNTDNSGIIALKLPYSLMSSHGNTDTPSKNILYNAIPLGDHTLFVGRNIQDLYSAQWLGKTFSWVVVALLCILGVISFAVATYVVRRINRMSQTADNIICTGNLKERLEIDSNWDDLSRLSLVFNQMLDTIETSVNNIKSVSDSIAHDLRTPLARLRNTLEKIEDETLRNETTQEADNLLNMFNSLLRISGLETTGKKEGFCETDLRSIVADVIDLYMPVAEDRKIQLVSQLSAYHTVADPNLLFQAVANILDNAIKYTPDKGTVTVQLTHASSNFVIMVNDNGLGVSEDDISQLERRFFRADGSRSTHGNGLGLSLVSAIVKLHKGALWFVHDPLMQGQGLGVVITLPRPNAG</sequence>
<dbReference type="Gene3D" id="1.10.287.130">
    <property type="match status" value="1"/>
</dbReference>
<evidence type="ECO:0000256" key="8">
    <source>
        <dbReference type="ARBA" id="ARBA00022989"/>
    </source>
</evidence>
<reference evidence="14 15" key="1">
    <citation type="submission" date="2020-01" db="EMBL/GenBank/DDBJ databases">
        <authorList>
            <person name="Chen J."/>
            <person name="Zhu S."/>
            <person name="Yang J."/>
        </authorList>
    </citation>
    <scope>NUCLEOTIDE SEQUENCE [LARGE SCALE GENOMIC DNA]</scope>
    <source>
        <strain evidence="14 15">345S023</strain>
    </source>
</reference>
<dbReference type="SMART" id="SM00304">
    <property type="entry name" value="HAMP"/>
    <property type="match status" value="1"/>
</dbReference>
<evidence type="ECO:0000259" key="12">
    <source>
        <dbReference type="PROSITE" id="PS50109"/>
    </source>
</evidence>
<dbReference type="InterPro" id="IPR036097">
    <property type="entry name" value="HisK_dim/P_sf"/>
</dbReference>
<proteinExistence type="predicted"/>
<evidence type="ECO:0000256" key="1">
    <source>
        <dbReference type="ARBA" id="ARBA00000085"/>
    </source>
</evidence>
<dbReference type="InterPro" id="IPR003660">
    <property type="entry name" value="HAMP_dom"/>
</dbReference>
<comment type="catalytic activity">
    <reaction evidence="1">
        <text>ATP + protein L-histidine = ADP + protein N-phospho-L-histidine.</text>
        <dbReference type="EC" id="2.7.13.3"/>
    </reaction>
</comment>
<keyword evidence="9" id="KW-0902">Two-component regulatory system</keyword>
<keyword evidence="7" id="KW-0418">Kinase</keyword>
<dbReference type="InterPro" id="IPR003661">
    <property type="entry name" value="HisK_dim/P_dom"/>
</dbReference>
<dbReference type="Pfam" id="PF00672">
    <property type="entry name" value="HAMP"/>
    <property type="match status" value="1"/>
</dbReference>
<dbReference type="GO" id="GO:0000155">
    <property type="term" value="F:phosphorelay sensor kinase activity"/>
    <property type="evidence" value="ECO:0007669"/>
    <property type="project" value="InterPro"/>
</dbReference>
<evidence type="ECO:0000259" key="13">
    <source>
        <dbReference type="PROSITE" id="PS50885"/>
    </source>
</evidence>
<dbReference type="InterPro" id="IPR003594">
    <property type="entry name" value="HATPase_dom"/>
</dbReference>